<accession>A0ABT5LWS4</accession>
<reference evidence="1 2" key="1">
    <citation type="submission" date="2023-02" db="EMBL/GenBank/DDBJ databases">
        <title>Entomopathogenic bacteria.</title>
        <authorList>
            <person name="Machado R.A."/>
        </authorList>
    </citation>
    <scope>NUCLEOTIDE SEQUENCE [LARGE SCALE GENOMIC DNA]</scope>
    <source>
        <strain evidence="1 2">XENO-2</strain>
    </source>
</reference>
<dbReference type="EMBL" id="JAQRFN010000046">
    <property type="protein sequence ID" value="MDC9598857.1"/>
    <property type="molecule type" value="Genomic_DNA"/>
</dbReference>
<gene>
    <name evidence="1" type="ORF">PSI14_18985</name>
</gene>
<keyword evidence="2" id="KW-1185">Reference proteome</keyword>
<evidence type="ECO:0000313" key="1">
    <source>
        <dbReference type="EMBL" id="MDC9598857.1"/>
    </source>
</evidence>
<name>A0ABT5LWS4_9GAMM</name>
<dbReference type="Proteomes" id="UP001220225">
    <property type="component" value="Unassembled WGS sequence"/>
</dbReference>
<organism evidence="1 2">
    <name type="scientific">Xenorhabdus anantnagensis</name>
    <dbReference type="NCBI Taxonomy" id="3025875"/>
    <lineage>
        <taxon>Bacteria</taxon>
        <taxon>Pseudomonadati</taxon>
        <taxon>Pseudomonadota</taxon>
        <taxon>Gammaproteobacteria</taxon>
        <taxon>Enterobacterales</taxon>
        <taxon>Morganellaceae</taxon>
        <taxon>Xenorhabdus</taxon>
    </lineage>
</organism>
<dbReference type="RefSeq" id="WP_273577547.1">
    <property type="nucleotide sequence ID" value="NZ_JAQRFN010000046.1"/>
</dbReference>
<comment type="caution">
    <text evidence="1">The sequence shown here is derived from an EMBL/GenBank/DDBJ whole genome shotgun (WGS) entry which is preliminary data.</text>
</comment>
<evidence type="ECO:0000313" key="2">
    <source>
        <dbReference type="Proteomes" id="UP001220225"/>
    </source>
</evidence>
<proteinExistence type="predicted"/>
<sequence>MSDIRKGRVFLSTHWDDDFQTVRVRHRRGNYREKEEHKLLTNINKITKHLYVMDITYDVSIIPNYDYWWILLVTNDWRVYTIKNNFYCNISSSDNGDVLLEVVSGALGMKMYVSFSYSNNCRQGIYEVD</sequence>
<protein>
    <submittedName>
        <fullName evidence="1">Uncharacterized protein</fullName>
    </submittedName>
</protein>